<name>A0A2W5Q7J3_RHOSU</name>
<dbReference type="SUPFAM" id="SSF46785">
    <property type="entry name" value="Winged helix' DNA-binding domain"/>
    <property type="match status" value="1"/>
</dbReference>
<evidence type="ECO:0000313" key="5">
    <source>
        <dbReference type="EMBL" id="PZQ50673.1"/>
    </source>
</evidence>
<dbReference type="InterPro" id="IPR036390">
    <property type="entry name" value="WH_DNA-bd_sf"/>
</dbReference>
<dbReference type="Pfam" id="PF00392">
    <property type="entry name" value="GntR"/>
    <property type="match status" value="1"/>
</dbReference>
<dbReference type="SUPFAM" id="SSF48008">
    <property type="entry name" value="GntR ligand-binding domain-like"/>
    <property type="match status" value="1"/>
</dbReference>
<feature type="domain" description="HTH gntR-type" evidence="4">
    <location>
        <begin position="8"/>
        <end position="75"/>
    </location>
</feature>
<evidence type="ECO:0000313" key="6">
    <source>
        <dbReference type="Proteomes" id="UP000249185"/>
    </source>
</evidence>
<dbReference type="AlphaFoldDB" id="A0A2W5Q7J3"/>
<gene>
    <name evidence="5" type="ORF">DI556_06015</name>
</gene>
<accession>A0A2W5Q7J3</accession>
<dbReference type="InterPro" id="IPR000524">
    <property type="entry name" value="Tscrpt_reg_HTH_GntR"/>
</dbReference>
<protein>
    <submittedName>
        <fullName evidence="5">GntR family transcriptional regulator</fullName>
    </submittedName>
</protein>
<dbReference type="Pfam" id="PF07729">
    <property type="entry name" value="FCD"/>
    <property type="match status" value="1"/>
</dbReference>
<sequence>MADLADGDALAERVAIRLRDMVIKGALRPGDRIVERRLCAELNVSRTPMREALKLLRQDGLVEISRNRGARVLSFDPVEAIDLFEVIAALEAEAAARFCASASDETLSGLEALHARMLFFRAAGDLDGYFDANSVIHDAIIEGAGNAVLSDSHSRLMLRARRGRYMAIMDISRLDQAVREHEALMATLRARSVDAARAIWRVHLLNTGSSVSKALAGDDTDA</sequence>
<keyword evidence="2" id="KW-0238">DNA-binding</keyword>
<proteinExistence type="predicted"/>
<keyword evidence="3" id="KW-0804">Transcription</keyword>
<dbReference type="PROSITE" id="PS50949">
    <property type="entry name" value="HTH_GNTR"/>
    <property type="match status" value="1"/>
</dbReference>
<dbReference type="PANTHER" id="PTHR43537">
    <property type="entry name" value="TRANSCRIPTIONAL REGULATOR, GNTR FAMILY"/>
    <property type="match status" value="1"/>
</dbReference>
<dbReference type="SMART" id="SM00345">
    <property type="entry name" value="HTH_GNTR"/>
    <property type="match status" value="1"/>
</dbReference>
<dbReference type="Gene3D" id="1.10.10.10">
    <property type="entry name" value="Winged helix-like DNA-binding domain superfamily/Winged helix DNA-binding domain"/>
    <property type="match status" value="1"/>
</dbReference>
<evidence type="ECO:0000256" key="2">
    <source>
        <dbReference type="ARBA" id="ARBA00023125"/>
    </source>
</evidence>
<dbReference type="GO" id="GO:0003700">
    <property type="term" value="F:DNA-binding transcription factor activity"/>
    <property type="evidence" value="ECO:0007669"/>
    <property type="project" value="InterPro"/>
</dbReference>
<dbReference type="Gene3D" id="1.20.120.530">
    <property type="entry name" value="GntR ligand-binding domain-like"/>
    <property type="match status" value="1"/>
</dbReference>
<organism evidence="5 6">
    <name type="scientific">Rhodovulum sulfidophilum</name>
    <name type="common">Rhodobacter sulfidophilus</name>
    <dbReference type="NCBI Taxonomy" id="35806"/>
    <lineage>
        <taxon>Bacteria</taxon>
        <taxon>Pseudomonadati</taxon>
        <taxon>Pseudomonadota</taxon>
        <taxon>Alphaproteobacteria</taxon>
        <taxon>Rhodobacterales</taxon>
        <taxon>Paracoccaceae</taxon>
        <taxon>Rhodovulum</taxon>
    </lineage>
</organism>
<dbReference type="InterPro" id="IPR008920">
    <property type="entry name" value="TF_FadR/GntR_C"/>
</dbReference>
<dbReference type="PANTHER" id="PTHR43537:SF50">
    <property type="entry name" value="TRANSCRIPTIONAL REGULATORY PROTEIN"/>
    <property type="match status" value="1"/>
</dbReference>
<dbReference type="SMART" id="SM00895">
    <property type="entry name" value="FCD"/>
    <property type="match status" value="1"/>
</dbReference>
<comment type="caution">
    <text evidence="5">The sequence shown here is derived from an EMBL/GenBank/DDBJ whole genome shotgun (WGS) entry which is preliminary data.</text>
</comment>
<dbReference type="GO" id="GO:0003677">
    <property type="term" value="F:DNA binding"/>
    <property type="evidence" value="ECO:0007669"/>
    <property type="project" value="UniProtKB-KW"/>
</dbReference>
<dbReference type="Proteomes" id="UP000249185">
    <property type="component" value="Unassembled WGS sequence"/>
</dbReference>
<dbReference type="PRINTS" id="PR00035">
    <property type="entry name" value="HTHGNTR"/>
</dbReference>
<reference evidence="5 6" key="1">
    <citation type="submission" date="2017-08" db="EMBL/GenBank/DDBJ databases">
        <title>Infants hospitalized years apart are colonized by the same room-sourced microbial strains.</title>
        <authorList>
            <person name="Brooks B."/>
            <person name="Olm M.R."/>
            <person name="Firek B.A."/>
            <person name="Baker R."/>
            <person name="Thomas B.C."/>
            <person name="Morowitz M.J."/>
            <person name="Banfield J.F."/>
        </authorList>
    </citation>
    <scope>NUCLEOTIDE SEQUENCE [LARGE SCALE GENOMIC DNA]</scope>
    <source>
        <strain evidence="5">S2_005_002_R2_34</strain>
    </source>
</reference>
<dbReference type="CDD" id="cd07377">
    <property type="entry name" value="WHTH_GntR"/>
    <property type="match status" value="1"/>
</dbReference>
<dbReference type="InterPro" id="IPR011711">
    <property type="entry name" value="GntR_C"/>
</dbReference>
<dbReference type="EMBL" id="QFPW01000003">
    <property type="protein sequence ID" value="PZQ50673.1"/>
    <property type="molecule type" value="Genomic_DNA"/>
</dbReference>
<evidence type="ECO:0000259" key="4">
    <source>
        <dbReference type="PROSITE" id="PS50949"/>
    </source>
</evidence>
<dbReference type="InterPro" id="IPR036388">
    <property type="entry name" value="WH-like_DNA-bd_sf"/>
</dbReference>
<evidence type="ECO:0000256" key="1">
    <source>
        <dbReference type="ARBA" id="ARBA00023015"/>
    </source>
</evidence>
<keyword evidence="1" id="KW-0805">Transcription regulation</keyword>
<evidence type="ECO:0000256" key="3">
    <source>
        <dbReference type="ARBA" id="ARBA00023163"/>
    </source>
</evidence>